<comment type="pathway">
    <text evidence="1">Plant hormone metabolism; auxin biosynthesis.</text>
</comment>
<feature type="domain" description="Amine oxidase" evidence="7">
    <location>
        <begin position="30"/>
        <end position="422"/>
    </location>
</feature>
<organism evidence="8">
    <name type="scientific">Rhodopseudomonas palustris (strain BisA53)</name>
    <dbReference type="NCBI Taxonomy" id="316055"/>
    <lineage>
        <taxon>Bacteria</taxon>
        <taxon>Pseudomonadati</taxon>
        <taxon>Pseudomonadota</taxon>
        <taxon>Alphaproteobacteria</taxon>
        <taxon>Hyphomicrobiales</taxon>
        <taxon>Nitrobacteraceae</taxon>
        <taxon>Rhodopseudomonas</taxon>
    </lineage>
</organism>
<dbReference type="eggNOG" id="COG1231">
    <property type="taxonomic scope" value="Bacteria"/>
</dbReference>
<sequence>MDSCLHSERELAPMSIPSEVDVAIIGAGAAGLGAARTLQNSGLSVLVLEARERIGGRAHTVKVGDGVPFDVGCEWLHAGDRNCFVPIAAQLGFSVDRSRACWRDQTYDIGFSPDDHADFNDAQDAFYDRVAAAAEFDHDTPASQWLEPGNRWNALIDAVSTYINGAELDRVSVHDTDAYLDTGLNWRLACGYGTLIAAYGAPCPVALNTQVDLIDHSGPRIRLDTSRGTLSAKQVIVTVPTSLIAEETLKFHPALPDKVEAALGLPLGSAEKVMLAIDAGPGLKLPIDGHLHGAIDRVGSGSYDLRPLGRPVISCFFGGRFARGKIDDGHGALAQAAIDELVSLLGNDYRGKLRPLAHSAWAHDPLAGGSYSHALPGHAGARAILAAPVEGRLFFAGEATSPHFFSTAHGARDSGERAAREAMSVRVATN</sequence>
<evidence type="ECO:0000256" key="5">
    <source>
        <dbReference type="ARBA" id="ARBA00023070"/>
    </source>
</evidence>
<name>Q07VN2_RHOP5</name>
<comment type="similarity">
    <text evidence="2">Belongs to the tryptophan 2-monooxygenase family.</text>
</comment>
<evidence type="ECO:0000259" key="7">
    <source>
        <dbReference type="Pfam" id="PF01593"/>
    </source>
</evidence>
<proteinExistence type="inferred from homology"/>
<evidence type="ECO:0000256" key="3">
    <source>
        <dbReference type="ARBA" id="ARBA00012535"/>
    </source>
</evidence>
<dbReference type="EMBL" id="CP000463">
    <property type="protein sequence ID" value="ABJ04002.1"/>
    <property type="molecule type" value="Genomic_DNA"/>
</dbReference>
<evidence type="ECO:0000256" key="1">
    <source>
        <dbReference type="ARBA" id="ARBA00004814"/>
    </source>
</evidence>
<accession>Q07VN2</accession>
<reference evidence="8" key="1">
    <citation type="submission" date="2006-09" db="EMBL/GenBank/DDBJ databases">
        <title>Complete sequence of Rhodopseudomonas palustris BisA53.</title>
        <authorList>
            <consortium name="US DOE Joint Genome Institute"/>
            <person name="Copeland A."/>
            <person name="Lucas S."/>
            <person name="Lapidus A."/>
            <person name="Barry K."/>
            <person name="Detter J.C."/>
            <person name="Glavina del Rio T."/>
            <person name="Hammon N."/>
            <person name="Israni S."/>
            <person name="Dalin E."/>
            <person name="Tice H."/>
            <person name="Pitluck S."/>
            <person name="Chain P."/>
            <person name="Malfatti S."/>
            <person name="Shin M."/>
            <person name="Vergez L."/>
            <person name="Schmutz J."/>
            <person name="Larimer F."/>
            <person name="Land M."/>
            <person name="Hauser L."/>
            <person name="Pelletier D.A."/>
            <person name="Kyrpides N."/>
            <person name="Kim E."/>
            <person name="Harwood C.S."/>
            <person name="Oda Y."/>
            <person name="Richardson P."/>
        </authorList>
    </citation>
    <scope>NUCLEOTIDE SEQUENCE [LARGE SCALE GENOMIC DNA]</scope>
    <source>
        <strain evidence="8">BisA53</strain>
    </source>
</reference>
<dbReference type="SUPFAM" id="SSF51905">
    <property type="entry name" value="FAD/NAD(P)-binding domain"/>
    <property type="match status" value="1"/>
</dbReference>
<dbReference type="GO" id="GO:0050361">
    <property type="term" value="F:tryptophan 2-monooxygenase activity"/>
    <property type="evidence" value="ECO:0007669"/>
    <property type="project" value="UniProtKB-EC"/>
</dbReference>
<dbReference type="Gene3D" id="3.50.50.60">
    <property type="entry name" value="FAD/NAD(P)-binding domain"/>
    <property type="match status" value="1"/>
</dbReference>
<evidence type="ECO:0000313" key="8">
    <source>
        <dbReference type="EMBL" id="ABJ04002.1"/>
    </source>
</evidence>
<dbReference type="InterPro" id="IPR036188">
    <property type="entry name" value="FAD/NAD-bd_sf"/>
</dbReference>
<dbReference type="InterPro" id="IPR002937">
    <property type="entry name" value="Amino_oxidase"/>
</dbReference>
<dbReference type="PRINTS" id="PR00420">
    <property type="entry name" value="RNGMNOXGNASE"/>
</dbReference>
<comment type="catalytic activity">
    <reaction evidence="6">
        <text>L-tryptophan + O2 = indole-3-acetamide + CO2 + H2O</text>
        <dbReference type="Rhea" id="RHEA:16165"/>
        <dbReference type="ChEBI" id="CHEBI:15377"/>
        <dbReference type="ChEBI" id="CHEBI:15379"/>
        <dbReference type="ChEBI" id="CHEBI:16031"/>
        <dbReference type="ChEBI" id="CHEBI:16526"/>
        <dbReference type="ChEBI" id="CHEBI:57912"/>
        <dbReference type="EC" id="1.13.12.3"/>
    </reaction>
</comment>
<protein>
    <recommendedName>
        <fullName evidence="4">Tryptophan 2-monooxygenase</fullName>
        <ecNumber evidence="3">1.13.12.3</ecNumber>
    </recommendedName>
</protein>
<dbReference type="SUPFAM" id="SSF54373">
    <property type="entry name" value="FAD-linked reductases, C-terminal domain"/>
    <property type="match status" value="1"/>
</dbReference>
<gene>
    <name evidence="8" type="ordered locus">RPE_0041</name>
</gene>
<dbReference type="STRING" id="316055.RPE_0041"/>
<evidence type="ECO:0000256" key="6">
    <source>
        <dbReference type="ARBA" id="ARBA00047321"/>
    </source>
</evidence>
<dbReference type="GO" id="GO:0009851">
    <property type="term" value="P:auxin biosynthetic process"/>
    <property type="evidence" value="ECO:0007669"/>
    <property type="project" value="UniProtKB-KW"/>
</dbReference>
<dbReference type="HOGENOM" id="CLU_004498_10_3_5"/>
<dbReference type="PANTHER" id="PTHR10742:SF410">
    <property type="entry name" value="LYSINE-SPECIFIC HISTONE DEMETHYLASE 2"/>
    <property type="match status" value="1"/>
</dbReference>
<dbReference type="InterPro" id="IPR050281">
    <property type="entry name" value="Flavin_monoamine_oxidase"/>
</dbReference>
<dbReference type="Pfam" id="PF01593">
    <property type="entry name" value="Amino_oxidase"/>
    <property type="match status" value="1"/>
</dbReference>
<dbReference type="EC" id="1.13.12.3" evidence="3"/>
<dbReference type="PANTHER" id="PTHR10742">
    <property type="entry name" value="FLAVIN MONOAMINE OXIDASE"/>
    <property type="match status" value="1"/>
</dbReference>
<evidence type="ECO:0000256" key="4">
    <source>
        <dbReference type="ARBA" id="ARBA00017871"/>
    </source>
</evidence>
<evidence type="ECO:0000256" key="2">
    <source>
        <dbReference type="ARBA" id="ARBA00005833"/>
    </source>
</evidence>
<dbReference type="AlphaFoldDB" id="Q07VN2"/>
<keyword evidence="5" id="KW-0073">Auxin biosynthesis</keyword>
<dbReference type="KEGG" id="rpe:RPE_0041"/>